<dbReference type="Proteomes" id="UP001529510">
    <property type="component" value="Unassembled WGS sequence"/>
</dbReference>
<feature type="region of interest" description="Disordered" evidence="1">
    <location>
        <begin position="16"/>
        <end position="69"/>
    </location>
</feature>
<name>A0ABD0PEL5_CIRMR</name>
<feature type="region of interest" description="Disordered" evidence="1">
    <location>
        <begin position="81"/>
        <end position="125"/>
    </location>
</feature>
<evidence type="ECO:0000313" key="2">
    <source>
        <dbReference type="EMBL" id="KAL0172519.1"/>
    </source>
</evidence>
<protein>
    <submittedName>
        <fullName evidence="2">Uncharacterized protein</fullName>
    </submittedName>
</protein>
<feature type="non-terminal residue" evidence="2">
    <location>
        <position position="1"/>
    </location>
</feature>
<reference evidence="2 3" key="1">
    <citation type="submission" date="2024-05" db="EMBL/GenBank/DDBJ databases">
        <title>Genome sequencing and assembly of Indian major carp, Cirrhinus mrigala (Hamilton, 1822).</title>
        <authorList>
            <person name="Mohindra V."/>
            <person name="Chowdhury L.M."/>
            <person name="Lal K."/>
            <person name="Jena J.K."/>
        </authorList>
    </citation>
    <scope>NUCLEOTIDE SEQUENCE [LARGE SCALE GENOMIC DNA]</scope>
    <source>
        <strain evidence="2">CM1030</strain>
        <tissue evidence="2">Blood</tissue>
    </source>
</reference>
<evidence type="ECO:0000256" key="1">
    <source>
        <dbReference type="SAM" id="MobiDB-lite"/>
    </source>
</evidence>
<dbReference type="AlphaFoldDB" id="A0ABD0PEL5"/>
<keyword evidence="3" id="KW-1185">Reference proteome</keyword>
<organism evidence="2 3">
    <name type="scientific">Cirrhinus mrigala</name>
    <name type="common">Mrigala</name>
    <dbReference type="NCBI Taxonomy" id="683832"/>
    <lineage>
        <taxon>Eukaryota</taxon>
        <taxon>Metazoa</taxon>
        <taxon>Chordata</taxon>
        <taxon>Craniata</taxon>
        <taxon>Vertebrata</taxon>
        <taxon>Euteleostomi</taxon>
        <taxon>Actinopterygii</taxon>
        <taxon>Neopterygii</taxon>
        <taxon>Teleostei</taxon>
        <taxon>Ostariophysi</taxon>
        <taxon>Cypriniformes</taxon>
        <taxon>Cyprinidae</taxon>
        <taxon>Labeoninae</taxon>
        <taxon>Labeonini</taxon>
        <taxon>Cirrhinus</taxon>
    </lineage>
</organism>
<accession>A0ABD0PEL5</accession>
<dbReference type="EMBL" id="JAMKFB020000016">
    <property type="protein sequence ID" value="KAL0172519.1"/>
    <property type="molecule type" value="Genomic_DNA"/>
</dbReference>
<feature type="compositionally biased region" description="Polar residues" evidence="1">
    <location>
        <begin position="44"/>
        <end position="65"/>
    </location>
</feature>
<evidence type="ECO:0000313" key="3">
    <source>
        <dbReference type="Proteomes" id="UP001529510"/>
    </source>
</evidence>
<gene>
    <name evidence="2" type="ORF">M9458_032830</name>
</gene>
<proteinExistence type="predicted"/>
<feature type="compositionally biased region" description="Basic and acidic residues" evidence="1">
    <location>
        <begin position="81"/>
        <end position="93"/>
    </location>
</feature>
<comment type="caution">
    <text evidence="2">The sequence shown here is derived from an EMBL/GenBank/DDBJ whole genome shotgun (WGS) entry which is preliminary data.</text>
</comment>
<sequence>KIAVTVETVTMKMPTAKPDAKPVKTKPEKTIFVKKLGTTDPKKNTTAKPTVKPSPTMSPDKVQSNTTKKDKIIKTIGQVLLKHDGRSRQEQAKKGKTTTIKLDLDKQSQTDLTDKSKTSNLKDEPVYQNMTQRFVKKVNGTSKVLENVFKGTKESSNVTVSKTK</sequence>
<feature type="compositionally biased region" description="Basic and acidic residues" evidence="1">
    <location>
        <begin position="18"/>
        <end position="31"/>
    </location>
</feature>
<feature type="compositionally biased region" description="Basic and acidic residues" evidence="1">
    <location>
        <begin position="102"/>
        <end position="125"/>
    </location>
</feature>
<feature type="non-terminal residue" evidence="2">
    <location>
        <position position="164"/>
    </location>
</feature>